<proteinExistence type="predicted"/>
<feature type="domain" description="DM2" evidence="6">
    <location>
        <begin position="127"/>
        <end position="204"/>
    </location>
</feature>
<dbReference type="SUPFAM" id="SSF47592">
    <property type="entry name" value="SWIB/MDM2 domain"/>
    <property type="match status" value="2"/>
</dbReference>
<gene>
    <name evidence="8" type="ORF">KSP39_PZI000215</name>
</gene>
<dbReference type="FunFam" id="1.10.245.10:FF:000004">
    <property type="entry name" value="Upstream activation factor subunit"/>
    <property type="match status" value="1"/>
</dbReference>
<feature type="region of interest" description="Disordered" evidence="5">
    <location>
        <begin position="210"/>
        <end position="264"/>
    </location>
</feature>
<dbReference type="AlphaFoldDB" id="A0AAP0GG80"/>
<evidence type="ECO:0000313" key="9">
    <source>
        <dbReference type="Proteomes" id="UP001418222"/>
    </source>
</evidence>
<organism evidence="8 9">
    <name type="scientific">Platanthera zijinensis</name>
    <dbReference type="NCBI Taxonomy" id="2320716"/>
    <lineage>
        <taxon>Eukaryota</taxon>
        <taxon>Viridiplantae</taxon>
        <taxon>Streptophyta</taxon>
        <taxon>Embryophyta</taxon>
        <taxon>Tracheophyta</taxon>
        <taxon>Spermatophyta</taxon>
        <taxon>Magnoliopsida</taxon>
        <taxon>Liliopsida</taxon>
        <taxon>Asparagales</taxon>
        <taxon>Orchidaceae</taxon>
        <taxon>Orchidoideae</taxon>
        <taxon>Orchideae</taxon>
        <taxon>Orchidinae</taxon>
        <taxon>Platanthera</taxon>
    </lineage>
</organism>
<dbReference type="PROSITE" id="PS51998">
    <property type="entry name" value="DEK_C"/>
    <property type="match status" value="1"/>
</dbReference>
<protein>
    <recommendedName>
        <fullName evidence="10">Upstream activation factor subunit spp27</fullName>
    </recommendedName>
</protein>
<feature type="region of interest" description="Disordered" evidence="5">
    <location>
        <begin position="62"/>
        <end position="123"/>
    </location>
</feature>
<evidence type="ECO:0000313" key="8">
    <source>
        <dbReference type="EMBL" id="KAK8958008.1"/>
    </source>
</evidence>
<evidence type="ECO:0000256" key="2">
    <source>
        <dbReference type="ARBA" id="ARBA00023015"/>
    </source>
</evidence>
<evidence type="ECO:0008006" key="10">
    <source>
        <dbReference type="Google" id="ProtNLM"/>
    </source>
</evidence>
<keyword evidence="2" id="KW-0805">Transcription regulation</keyword>
<dbReference type="PANTHER" id="PTHR13844">
    <property type="entry name" value="SWI/SNF-RELATED MATRIX-ASSOCIATED ACTIN-DEPENDENT REGULATOR OF CHROMATIN SUBFAMILY D"/>
    <property type="match status" value="1"/>
</dbReference>
<dbReference type="Pfam" id="PF02201">
    <property type="entry name" value="SWIB"/>
    <property type="match status" value="2"/>
</dbReference>
<sequence length="359" mass="40641">MASEAELVDRLRDILRSSDLSTTTAAIVRRKLETDFGVDLSEKKAFIREQIDIFLGELNEIDVEGKTEGGEGDEVKPEEEEEGGSGGEEVDEEDKVEEKEGSINAGSGSRKRSSDKPTAEVKKRGGGFTKLCSLSPQLQEFVSVPELARTEVVKRLWAHIRENNLQDPTDKRKIICDERLLNLFKVKKIDMFQMNKALSKHIWTLAPENVEAEPKETPQKKMKDDKDDTSRKGKRQKKDYPERRDDTAGEGKPQKGGNSGFLTPLPLSDALTKFFGTGETELSRSDVVKRLWHYIKGNNLQDPSDKRIIICDARLKELFQLDSFHGFSVAKLLTAHILKRKTLSSNSPSDYSWRFQVWL</sequence>
<feature type="compositionally biased region" description="Basic and acidic residues" evidence="5">
    <location>
        <begin position="212"/>
        <end position="231"/>
    </location>
</feature>
<dbReference type="Gene3D" id="1.10.245.10">
    <property type="entry name" value="SWIB/MDM2 domain"/>
    <property type="match status" value="2"/>
</dbReference>
<dbReference type="InterPro" id="IPR036885">
    <property type="entry name" value="SWIB_MDM2_dom_sf"/>
</dbReference>
<feature type="compositionally biased region" description="Acidic residues" evidence="5">
    <location>
        <begin position="76"/>
        <end position="95"/>
    </location>
</feature>
<comment type="caution">
    <text evidence="8">The sequence shown here is derived from an EMBL/GenBank/DDBJ whole genome shotgun (WGS) entry which is preliminary data.</text>
</comment>
<dbReference type="SMART" id="SM00151">
    <property type="entry name" value="SWIB"/>
    <property type="match status" value="2"/>
</dbReference>
<dbReference type="GO" id="GO:0000500">
    <property type="term" value="C:RNA polymerase I upstream activating factor complex"/>
    <property type="evidence" value="ECO:0007669"/>
    <property type="project" value="UniProtKB-ARBA"/>
</dbReference>
<evidence type="ECO:0000256" key="1">
    <source>
        <dbReference type="ARBA" id="ARBA00004123"/>
    </source>
</evidence>
<evidence type="ECO:0000256" key="3">
    <source>
        <dbReference type="ARBA" id="ARBA00023163"/>
    </source>
</evidence>
<evidence type="ECO:0000256" key="5">
    <source>
        <dbReference type="SAM" id="MobiDB-lite"/>
    </source>
</evidence>
<keyword evidence="4" id="KW-0539">Nucleus</keyword>
<feature type="domain" description="DM2" evidence="6">
    <location>
        <begin position="260"/>
        <end position="339"/>
    </location>
</feature>
<feature type="domain" description="DEK-C" evidence="7">
    <location>
        <begin position="1"/>
        <end position="56"/>
    </location>
</feature>
<dbReference type="InterPro" id="IPR014876">
    <property type="entry name" value="DEK_C"/>
</dbReference>
<feature type="compositionally biased region" description="Basic and acidic residues" evidence="5">
    <location>
        <begin position="63"/>
        <end position="75"/>
    </location>
</feature>
<name>A0AAP0GG80_9ASPA</name>
<evidence type="ECO:0000256" key="4">
    <source>
        <dbReference type="ARBA" id="ARBA00023242"/>
    </source>
</evidence>
<dbReference type="EMBL" id="JBBWWQ010000001">
    <property type="protein sequence ID" value="KAK8958008.1"/>
    <property type="molecule type" value="Genomic_DNA"/>
</dbReference>
<reference evidence="8 9" key="1">
    <citation type="journal article" date="2022" name="Nat. Plants">
        <title>Genomes of leafy and leafless Platanthera orchids illuminate the evolution of mycoheterotrophy.</title>
        <authorList>
            <person name="Li M.H."/>
            <person name="Liu K.W."/>
            <person name="Li Z."/>
            <person name="Lu H.C."/>
            <person name="Ye Q.L."/>
            <person name="Zhang D."/>
            <person name="Wang J.Y."/>
            <person name="Li Y.F."/>
            <person name="Zhong Z.M."/>
            <person name="Liu X."/>
            <person name="Yu X."/>
            <person name="Liu D.K."/>
            <person name="Tu X.D."/>
            <person name="Liu B."/>
            <person name="Hao Y."/>
            <person name="Liao X.Y."/>
            <person name="Jiang Y.T."/>
            <person name="Sun W.H."/>
            <person name="Chen J."/>
            <person name="Chen Y.Q."/>
            <person name="Ai Y."/>
            <person name="Zhai J.W."/>
            <person name="Wu S.S."/>
            <person name="Zhou Z."/>
            <person name="Hsiao Y.Y."/>
            <person name="Wu W.L."/>
            <person name="Chen Y.Y."/>
            <person name="Lin Y.F."/>
            <person name="Hsu J.L."/>
            <person name="Li C.Y."/>
            <person name="Wang Z.W."/>
            <person name="Zhao X."/>
            <person name="Zhong W.Y."/>
            <person name="Ma X.K."/>
            <person name="Ma L."/>
            <person name="Huang J."/>
            <person name="Chen G.Z."/>
            <person name="Huang M.Z."/>
            <person name="Huang L."/>
            <person name="Peng D.H."/>
            <person name="Luo Y.B."/>
            <person name="Zou S.Q."/>
            <person name="Chen S.P."/>
            <person name="Lan S."/>
            <person name="Tsai W.C."/>
            <person name="Van de Peer Y."/>
            <person name="Liu Z.J."/>
        </authorList>
    </citation>
    <scope>NUCLEOTIDE SEQUENCE [LARGE SCALE GENOMIC DNA]</scope>
    <source>
        <strain evidence="8">Lor287</strain>
    </source>
</reference>
<dbReference type="CDD" id="cd10567">
    <property type="entry name" value="SWIB-MDM2_like"/>
    <property type="match status" value="2"/>
</dbReference>
<dbReference type="PROSITE" id="PS51925">
    <property type="entry name" value="SWIB_MDM2"/>
    <property type="match status" value="2"/>
</dbReference>
<evidence type="ECO:0000259" key="6">
    <source>
        <dbReference type="PROSITE" id="PS51925"/>
    </source>
</evidence>
<keyword evidence="9" id="KW-1185">Reference proteome</keyword>
<evidence type="ECO:0000259" key="7">
    <source>
        <dbReference type="PROSITE" id="PS51998"/>
    </source>
</evidence>
<feature type="compositionally biased region" description="Basic and acidic residues" evidence="5">
    <location>
        <begin position="238"/>
        <end position="253"/>
    </location>
</feature>
<dbReference type="SUPFAM" id="SSF109715">
    <property type="entry name" value="DEK C-terminal domain"/>
    <property type="match status" value="1"/>
</dbReference>
<keyword evidence="3" id="KW-0804">Transcription</keyword>
<feature type="compositionally biased region" description="Basic and acidic residues" evidence="5">
    <location>
        <begin position="112"/>
        <end position="123"/>
    </location>
</feature>
<dbReference type="Gene3D" id="1.10.10.60">
    <property type="entry name" value="Homeodomain-like"/>
    <property type="match status" value="1"/>
</dbReference>
<dbReference type="Proteomes" id="UP001418222">
    <property type="component" value="Unassembled WGS sequence"/>
</dbReference>
<dbReference type="InterPro" id="IPR003121">
    <property type="entry name" value="SWIB_MDM2_domain"/>
</dbReference>
<dbReference type="InterPro" id="IPR019835">
    <property type="entry name" value="SWIB_domain"/>
</dbReference>
<dbReference type="Pfam" id="PF08766">
    <property type="entry name" value="DEK_C"/>
    <property type="match status" value="1"/>
</dbReference>
<dbReference type="GO" id="GO:0001181">
    <property type="term" value="F:RNA polymerase I general transcription initiation factor activity"/>
    <property type="evidence" value="ECO:0007669"/>
    <property type="project" value="UniProtKB-ARBA"/>
</dbReference>
<accession>A0AAP0GG80</accession>
<comment type="subcellular location">
    <subcellularLocation>
        <location evidence="1">Nucleus</location>
    </subcellularLocation>
</comment>